<dbReference type="Pfam" id="PF00213">
    <property type="entry name" value="OSCP"/>
    <property type="match status" value="1"/>
</dbReference>
<keyword evidence="2 8" id="KW-0813">Transport</keyword>
<comment type="function">
    <text evidence="8">F(1)F(0) ATP synthase produces ATP from ADP in the presence of a proton or sodium gradient. F-type ATPases consist of two structural domains, F(1) containing the extramembraneous catalytic core and F(0) containing the membrane proton channel, linked together by a central stalk and a peripheral stalk. During catalysis, ATP synthesis in the catalytic domain of F(1) is coupled via a rotary mechanism of the central stalk subunits to proton translocation.</text>
</comment>
<evidence type="ECO:0000313" key="9">
    <source>
        <dbReference type="EMBL" id="MDL5057601.1"/>
    </source>
</evidence>
<dbReference type="PANTHER" id="PTHR11910">
    <property type="entry name" value="ATP SYNTHASE DELTA CHAIN"/>
    <property type="match status" value="1"/>
</dbReference>
<gene>
    <name evidence="8 9" type="primary">atpH</name>
    <name evidence="8" type="synonym">atpD</name>
    <name evidence="9" type="ORF">QQ055_09065</name>
</gene>
<keyword evidence="3 8" id="KW-0375">Hydrogen ion transport</keyword>
<evidence type="ECO:0000256" key="3">
    <source>
        <dbReference type="ARBA" id="ARBA00022781"/>
    </source>
</evidence>
<sequence>MKGSGTLVGAVVEPYAEALMSLGQANDLVERFGEDVRFLKELLATSEELRQFIENPIAKPEAKKAVLQQLAGEQIHAYTLNFLSLLVDRRRIQFLDAIAQQYLALLRKLNKTVLAEVTSVVELSDDQKQVIRDRVIAMTEAQQVELETKLDPSLIGGVIIKVGSQVIDASLRGQLRRIGIRLTSAT</sequence>
<dbReference type="SUPFAM" id="SSF47928">
    <property type="entry name" value="N-terminal domain of the delta subunit of the F1F0-ATP synthase"/>
    <property type="match status" value="1"/>
</dbReference>
<comment type="function">
    <text evidence="8">This protein is part of the stalk that links CF(0) to CF(1). It either transmits conformational changes from CF(0) to CF(1) or is implicated in proton conduction.</text>
</comment>
<dbReference type="InterPro" id="IPR000711">
    <property type="entry name" value="ATPase_OSCP/dsu"/>
</dbReference>
<reference evidence="9 10" key="1">
    <citation type="submission" date="2023-06" db="EMBL/GenBank/DDBJ databases">
        <title>Whole genome sequence of Oscillatoria calcuttensis NRMC-F 0142.</title>
        <authorList>
            <person name="Shakena Fathima T."/>
            <person name="Muralitharan G."/>
            <person name="Thajuddin N."/>
        </authorList>
    </citation>
    <scope>NUCLEOTIDE SEQUENCE [LARGE SCALE GENOMIC DNA]</scope>
    <source>
        <strain evidence="9 10">NRMC-F 0142</strain>
    </source>
</reference>
<evidence type="ECO:0000256" key="8">
    <source>
        <dbReference type="HAMAP-Rule" id="MF_01416"/>
    </source>
</evidence>
<comment type="subcellular location">
    <subcellularLocation>
        <location evidence="8">Cellular thylakoid membrane</location>
        <topology evidence="8">Peripheral membrane protein</topology>
    </subcellularLocation>
    <subcellularLocation>
        <location evidence="1">Membrane</location>
    </subcellularLocation>
</comment>
<accession>A0ABT7M3H1</accession>
<dbReference type="InterPro" id="IPR026015">
    <property type="entry name" value="ATP_synth_OSCP/delta_N_sf"/>
</dbReference>
<keyword evidence="10" id="KW-1185">Reference proteome</keyword>
<evidence type="ECO:0000256" key="4">
    <source>
        <dbReference type="ARBA" id="ARBA00023065"/>
    </source>
</evidence>
<proteinExistence type="inferred from homology"/>
<dbReference type="RefSeq" id="WP_071958164.1">
    <property type="nucleotide sequence ID" value="NZ_JASVEJ010000035.1"/>
</dbReference>
<dbReference type="HAMAP" id="MF_01416">
    <property type="entry name" value="ATP_synth_delta_bact"/>
    <property type="match status" value="1"/>
</dbReference>
<name>A0ABT7M3H1_9CYAN</name>
<evidence type="ECO:0000256" key="1">
    <source>
        <dbReference type="ARBA" id="ARBA00004370"/>
    </source>
</evidence>
<keyword evidence="6 8" id="KW-0139">CF(1)</keyword>
<comment type="similarity">
    <text evidence="8">Belongs to the ATPase delta chain family.</text>
</comment>
<dbReference type="InterPro" id="IPR020781">
    <property type="entry name" value="ATPase_OSCP/d_CS"/>
</dbReference>
<keyword evidence="7 8" id="KW-0066">ATP synthesis</keyword>
<evidence type="ECO:0000256" key="2">
    <source>
        <dbReference type="ARBA" id="ARBA00022448"/>
    </source>
</evidence>
<evidence type="ECO:0000256" key="6">
    <source>
        <dbReference type="ARBA" id="ARBA00023196"/>
    </source>
</evidence>
<dbReference type="NCBIfam" id="TIGR01145">
    <property type="entry name" value="ATP_synt_delta"/>
    <property type="match status" value="1"/>
</dbReference>
<comment type="caution">
    <text evidence="9">The sequence shown here is derived from an EMBL/GenBank/DDBJ whole genome shotgun (WGS) entry which is preliminary data.</text>
</comment>
<organism evidence="9 10">
    <name type="scientific">Geitlerinema calcuttense NRMC-F 0142</name>
    <dbReference type="NCBI Taxonomy" id="2922238"/>
    <lineage>
        <taxon>Bacteria</taxon>
        <taxon>Bacillati</taxon>
        <taxon>Cyanobacteriota</taxon>
        <taxon>Cyanophyceae</taxon>
        <taxon>Geitlerinematales</taxon>
        <taxon>Geitlerinemataceae</taxon>
        <taxon>Geitlerinema</taxon>
    </lineage>
</organism>
<dbReference type="EMBL" id="JASVEJ010000035">
    <property type="protein sequence ID" value="MDL5057601.1"/>
    <property type="molecule type" value="Genomic_DNA"/>
</dbReference>
<keyword evidence="5 8" id="KW-0472">Membrane</keyword>
<evidence type="ECO:0000256" key="7">
    <source>
        <dbReference type="ARBA" id="ARBA00023310"/>
    </source>
</evidence>
<evidence type="ECO:0000313" key="10">
    <source>
        <dbReference type="Proteomes" id="UP001230986"/>
    </source>
</evidence>
<keyword evidence="8" id="KW-0793">Thylakoid</keyword>
<dbReference type="PROSITE" id="PS00389">
    <property type="entry name" value="ATPASE_DELTA"/>
    <property type="match status" value="1"/>
</dbReference>
<dbReference type="Gene3D" id="1.10.520.20">
    <property type="entry name" value="N-terminal domain of the delta subunit of the F1F0-ATP synthase"/>
    <property type="match status" value="1"/>
</dbReference>
<dbReference type="Proteomes" id="UP001230986">
    <property type="component" value="Unassembled WGS sequence"/>
</dbReference>
<dbReference type="PRINTS" id="PR00125">
    <property type="entry name" value="ATPASEDELTA"/>
</dbReference>
<keyword evidence="4 8" id="KW-0406">Ion transport</keyword>
<protein>
    <recommendedName>
        <fullName evidence="8">ATP synthase subunit delta</fullName>
    </recommendedName>
    <alternativeName>
        <fullName evidence="8">ATP synthase F(1) sector subunit delta</fullName>
    </alternativeName>
    <alternativeName>
        <fullName evidence="8">F-type ATPase subunit delta</fullName>
        <shortName evidence="8">F-ATPase subunit delta</shortName>
    </alternativeName>
</protein>
<evidence type="ECO:0000256" key="5">
    <source>
        <dbReference type="ARBA" id="ARBA00023136"/>
    </source>
</evidence>